<feature type="domain" description="F-box" evidence="1">
    <location>
        <begin position="1"/>
        <end position="50"/>
    </location>
</feature>
<dbReference type="SUPFAM" id="SSF81383">
    <property type="entry name" value="F-box domain"/>
    <property type="match status" value="1"/>
</dbReference>
<proteinExistence type="predicted"/>
<sequence>MTSFADLPVELVAHIISFIPLPAHLAQVSLVCRPFEEVTQRFLYHTFVTAEYALHDRRFSRRIRPFFCTILHRPDLARHVKAVAIESWATASADDAPVPDHALPLYHDAVARLEWADADLKAQWTNRLAEKEPCHQDAEVALLLAMLPNLRELSLEDVWEKPKLTVAVLRAAANANDTTRPLQRLEYLSADSDDPKHGWLDFSYCDVFFALPRVTTLEWVRPNCVQLPRGLLQPRMSSITTLRFHGAQMRASKLGELVRACGALKSFAYTYDSLVPGDNFLPRDAAEALLQWHGGTLEHLALDLNEDAQKGLWQHAAPERLYLGALTGFARLATLRCGQQTLLGLLHAPYTGFGLGRGRVAAPSEVRAVPDMPPLPDLLPQSLRALELRYCDMRCVPDVTLLVGKAENGLGFSALREVAVLCAEESTRRKGVPQMAVLEELEKLAEGGGGSVRLDVRYEGRAEREKRRFPVDSVNVWRGSRVRYPRWERRGV</sequence>
<reference evidence="2" key="1">
    <citation type="journal article" date="2020" name="Stud. Mycol.">
        <title>101 Dothideomycetes genomes: a test case for predicting lifestyles and emergence of pathogens.</title>
        <authorList>
            <person name="Haridas S."/>
            <person name="Albert R."/>
            <person name="Binder M."/>
            <person name="Bloem J."/>
            <person name="Labutti K."/>
            <person name="Salamov A."/>
            <person name="Andreopoulos B."/>
            <person name="Baker S."/>
            <person name="Barry K."/>
            <person name="Bills G."/>
            <person name="Bluhm B."/>
            <person name="Cannon C."/>
            <person name="Castanera R."/>
            <person name="Culley D."/>
            <person name="Daum C."/>
            <person name="Ezra D."/>
            <person name="Gonzalez J."/>
            <person name="Henrissat B."/>
            <person name="Kuo A."/>
            <person name="Liang C."/>
            <person name="Lipzen A."/>
            <person name="Lutzoni F."/>
            <person name="Magnuson J."/>
            <person name="Mondo S."/>
            <person name="Nolan M."/>
            <person name="Ohm R."/>
            <person name="Pangilinan J."/>
            <person name="Park H.-J."/>
            <person name="Ramirez L."/>
            <person name="Alfaro M."/>
            <person name="Sun H."/>
            <person name="Tritt A."/>
            <person name="Yoshinaga Y."/>
            <person name="Zwiers L.-H."/>
            <person name="Turgeon B."/>
            <person name="Goodwin S."/>
            <person name="Spatafora J."/>
            <person name="Crous P."/>
            <person name="Grigoriev I."/>
        </authorList>
    </citation>
    <scope>NUCLEOTIDE SEQUENCE</scope>
    <source>
        <strain evidence="2">CBS 121167</strain>
    </source>
</reference>
<protein>
    <recommendedName>
        <fullName evidence="1">F-box domain-containing protein</fullName>
    </recommendedName>
</protein>
<name>A0A6A6B112_9PEZI</name>
<dbReference type="RefSeq" id="XP_033393435.1">
    <property type="nucleotide sequence ID" value="XM_033542488.1"/>
</dbReference>
<dbReference type="PROSITE" id="PS50181">
    <property type="entry name" value="FBOX"/>
    <property type="match status" value="1"/>
</dbReference>
<dbReference type="OrthoDB" id="3935706at2759"/>
<dbReference type="Gene3D" id="1.20.1280.50">
    <property type="match status" value="1"/>
</dbReference>
<evidence type="ECO:0000259" key="1">
    <source>
        <dbReference type="PROSITE" id="PS50181"/>
    </source>
</evidence>
<dbReference type="Proteomes" id="UP000799438">
    <property type="component" value="Unassembled WGS sequence"/>
</dbReference>
<evidence type="ECO:0000313" key="3">
    <source>
        <dbReference type="Proteomes" id="UP000799438"/>
    </source>
</evidence>
<dbReference type="Pfam" id="PF12937">
    <property type="entry name" value="F-box-like"/>
    <property type="match status" value="1"/>
</dbReference>
<dbReference type="AlphaFoldDB" id="A0A6A6B112"/>
<organism evidence="2 3">
    <name type="scientific">Aplosporella prunicola CBS 121167</name>
    <dbReference type="NCBI Taxonomy" id="1176127"/>
    <lineage>
        <taxon>Eukaryota</taxon>
        <taxon>Fungi</taxon>
        <taxon>Dikarya</taxon>
        <taxon>Ascomycota</taxon>
        <taxon>Pezizomycotina</taxon>
        <taxon>Dothideomycetes</taxon>
        <taxon>Dothideomycetes incertae sedis</taxon>
        <taxon>Botryosphaeriales</taxon>
        <taxon>Aplosporellaceae</taxon>
        <taxon>Aplosporella</taxon>
    </lineage>
</organism>
<gene>
    <name evidence="2" type="ORF">K452DRAFT_301695</name>
</gene>
<dbReference type="GeneID" id="54299985"/>
<dbReference type="EMBL" id="ML995500">
    <property type="protein sequence ID" value="KAF2137720.1"/>
    <property type="molecule type" value="Genomic_DNA"/>
</dbReference>
<accession>A0A6A6B112</accession>
<dbReference type="InterPro" id="IPR001810">
    <property type="entry name" value="F-box_dom"/>
</dbReference>
<keyword evidence="3" id="KW-1185">Reference proteome</keyword>
<evidence type="ECO:0000313" key="2">
    <source>
        <dbReference type="EMBL" id="KAF2137720.1"/>
    </source>
</evidence>
<dbReference type="InterPro" id="IPR036047">
    <property type="entry name" value="F-box-like_dom_sf"/>
</dbReference>